<protein>
    <recommendedName>
        <fullName evidence="3">Phytase-like domain-containing protein</fullName>
    </recommendedName>
</protein>
<gene>
    <name evidence="1" type="ORF">MAE02_15240</name>
</gene>
<evidence type="ECO:0000313" key="2">
    <source>
        <dbReference type="Proteomes" id="UP000321085"/>
    </source>
</evidence>
<dbReference type="AlphaFoldDB" id="A0A512BPE3"/>
<accession>A0A512BPE3</accession>
<proteinExistence type="predicted"/>
<keyword evidence="2" id="KW-1185">Reference proteome</keyword>
<organism evidence="1 2">
    <name type="scientific">Microvirga aerophila</name>
    <dbReference type="NCBI Taxonomy" id="670291"/>
    <lineage>
        <taxon>Bacteria</taxon>
        <taxon>Pseudomonadati</taxon>
        <taxon>Pseudomonadota</taxon>
        <taxon>Alphaproteobacteria</taxon>
        <taxon>Hyphomicrobiales</taxon>
        <taxon>Methylobacteriaceae</taxon>
        <taxon>Microvirga</taxon>
    </lineage>
</organism>
<comment type="caution">
    <text evidence="1">The sequence shown here is derived from an EMBL/GenBank/DDBJ whole genome shotgun (WGS) entry which is preliminary data.</text>
</comment>
<reference evidence="1 2" key="1">
    <citation type="submission" date="2019-07" db="EMBL/GenBank/DDBJ databases">
        <title>Whole genome shotgun sequence of Microvirga aerophila NBRC 106136.</title>
        <authorList>
            <person name="Hosoyama A."/>
            <person name="Uohara A."/>
            <person name="Ohji S."/>
            <person name="Ichikawa N."/>
        </authorList>
    </citation>
    <scope>NUCLEOTIDE SEQUENCE [LARGE SCALE GENOMIC DNA]</scope>
    <source>
        <strain evidence="1 2">NBRC 106136</strain>
    </source>
</reference>
<dbReference type="Proteomes" id="UP000321085">
    <property type="component" value="Unassembled WGS sequence"/>
</dbReference>
<dbReference type="EMBL" id="BJYU01000016">
    <property type="protein sequence ID" value="GEO13828.1"/>
    <property type="molecule type" value="Genomic_DNA"/>
</dbReference>
<name>A0A512BPE3_9HYPH</name>
<evidence type="ECO:0000313" key="1">
    <source>
        <dbReference type="EMBL" id="GEO13828.1"/>
    </source>
</evidence>
<evidence type="ECO:0008006" key="3">
    <source>
        <dbReference type="Google" id="ProtNLM"/>
    </source>
</evidence>
<sequence>MQLGAEAPVATKTELRNLLPDLAASKGYVLDEIEDFTIDAAGEAYMIADSDGVDGPSGESLFLKLGKL</sequence>
<dbReference type="OrthoDB" id="9803927at2"/>